<keyword evidence="1" id="KW-1133">Transmembrane helix</keyword>
<dbReference type="Proteomes" id="UP000220922">
    <property type="component" value="Unassembled WGS sequence"/>
</dbReference>
<accession>A0A2H3KRG4</accession>
<name>A0A2H3KRG4_9CHLR</name>
<dbReference type="OrthoDB" id="161408at2"/>
<feature type="transmembrane region" description="Helical" evidence="1">
    <location>
        <begin position="21"/>
        <end position="40"/>
    </location>
</feature>
<proteinExistence type="predicted"/>
<reference evidence="2 3" key="1">
    <citation type="submission" date="2016-05" db="EMBL/GenBank/DDBJ databases">
        <authorList>
            <person name="Lavstsen T."/>
            <person name="Jespersen J.S."/>
        </authorList>
    </citation>
    <scope>NUCLEOTIDE SEQUENCE [LARGE SCALE GENOMIC DNA]</scope>
    <source>
        <strain evidence="2 3">B7-9</strain>
    </source>
</reference>
<evidence type="ECO:0000256" key="1">
    <source>
        <dbReference type="SAM" id="Phobius"/>
    </source>
</evidence>
<dbReference type="EMBL" id="LYXE01000010">
    <property type="protein sequence ID" value="PDW01198.1"/>
    <property type="molecule type" value="Genomic_DNA"/>
</dbReference>
<gene>
    <name evidence="2" type="ORF">A9Q02_21130</name>
</gene>
<organism evidence="2 3">
    <name type="scientific">Candidatus Chloroploca asiatica</name>
    <dbReference type="NCBI Taxonomy" id="1506545"/>
    <lineage>
        <taxon>Bacteria</taxon>
        <taxon>Bacillati</taxon>
        <taxon>Chloroflexota</taxon>
        <taxon>Chloroflexia</taxon>
        <taxon>Chloroflexales</taxon>
        <taxon>Chloroflexineae</taxon>
        <taxon>Oscillochloridaceae</taxon>
        <taxon>Candidatus Chloroploca</taxon>
    </lineage>
</organism>
<dbReference type="AlphaFoldDB" id="A0A2H3KRG4"/>
<keyword evidence="1" id="KW-0472">Membrane</keyword>
<evidence type="ECO:0000313" key="2">
    <source>
        <dbReference type="EMBL" id="PDW01198.1"/>
    </source>
</evidence>
<comment type="caution">
    <text evidence="2">The sequence shown here is derived from an EMBL/GenBank/DDBJ whole genome shotgun (WGS) entry which is preliminary data.</text>
</comment>
<sequence>MNYRFSPSVQDEPQLPSAGRLMALMLTVFVIVSIAVLLAGRVPFVPSADPISGPSYRDYVGPDQTLLSSYGYTLEGNVHIPIDRAMELIAERGLPTRDAPVANP</sequence>
<keyword evidence="1" id="KW-0812">Transmembrane</keyword>
<evidence type="ECO:0000313" key="3">
    <source>
        <dbReference type="Proteomes" id="UP000220922"/>
    </source>
</evidence>
<protein>
    <submittedName>
        <fullName evidence="2">Uncharacterized protein</fullName>
    </submittedName>
</protein>
<dbReference type="RefSeq" id="WP_097650461.1">
    <property type="nucleotide sequence ID" value="NZ_LYXE01000010.1"/>
</dbReference>
<keyword evidence="3" id="KW-1185">Reference proteome</keyword>